<comment type="subcellular location">
    <subcellularLocation>
        <location evidence="1 5">Secreted</location>
    </subcellularLocation>
</comment>
<organism evidence="6 7">
    <name type="scientific">Phytophthora fragariaefolia</name>
    <dbReference type="NCBI Taxonomy" id="1490495"/>
    <lineage>
        <taxon>Eukaryota</taxon>
        <taxon>Sar</taxon>
        <taxon>Stramenopiles</taxon>
        <taxon>Oomycota</taxon>
        <taxon>Peronosporomycetes</taxon>
        <taxon>Peronosporales</taxon>
        <taxon>Peronosporaceae</taxon>
        <taxon>Phytophthora</taxon>
    </lineage>
</organism>
<name>A0A9W6XZK4_9STRA</name>
<evidence type="ECO:0000256" key="3">
    <source>
        <dbReference type="ARBA" id="ARBA00022525"/>
    </source>
</evidence>
<comment type="caution">
    <text evidence="6">The sequence shown here is derived from an EMBL/GenBank/DDBJ whole genome shotgun (WGS) entry which is preliminary data.</text>
</comment>
<gene>
    <name evidence="6" type="ORF">Pfra01_002057800</name>
</gene>
<dbReference type="AlphaFoldDB" id="A0A9W6XZK4"/>
<dbReference type="OrthoDB" id="108362at2759"/>
<dbReference type="Pfam" id="PF16810">
    <property type="entry name" value="RXLR"/>
    <property type="match status" value="1"/>
</dbReference>
<evidence type="ECO:0000256" key="4">
    <source>
        <dbReference type="ARBA" id="ARBA00022729"/>
    </source>
</evidence>
<comment type="similarity">
    <text evidence="2 5">Belongs to the RxLR effector family.</text>
</comment>
<evidence type="ECO:0000256" key="1">
    <source>
        <dbReference type="ARBA" id="ARBA00004613"/>
    </source>
</evidence>
<dbReference type="Proteomes" id="UP001165121">
    <property type="component" value="Unassembled WGS sequence"/>
</dbReference>
<evidence type="ECO:0000256" key="5">
    <source>
        <dbReference type="RuleBase" id="RU367124"/>
    </source>
</evidence>
<comment type="domain">
    <text evidence="5">The RxLR-dEER motif acts to carry the protein into the host cell cytoplasm through binding to cell surface phosphatidylinositol-3-phosphate.</text>
</comment>
<dbReference type="InterPro" id="IPR031825">
    <property type="entry name" value="RXLR"/>
</dbReference>
<accession>A0A9W6XZK4</accession>
<keyword evidence="4 5" id="KW-0732">Signal</keyword>
<evidence type="ECO:0000256" key="2">
    <source>
        <dbReference type="ARBA" id="ARBA00010400"/>
    </source>
</evidence>
<reference evidence="6" key="1">
    <citation type="submission" date="2023-04" db="EMBL/GenBank/DDBJ databases">
        <title>Phytophthora fragariaefolia NBRC 109709.</title>
        <authorList>
            <person name="Ichikawa N."/>
            <person name="Sato H."/>
            <person name="Tonouchi N."/>
        </authorList>
    </citation>
    <scope>NUCLEOTIDE SEQUENCE</scope>
    <source>
        <strain evidence="6">NBRC 109709</strain>
    </source>
</reference>
<sequence>MSVCFLLLLAVIAVFAGSNVVSGSVIQHQASQKVIEPDNDIELKTARMLRATVKPNKAIDPTEEERGIAEIAKKLGTSVAKLPKTATQKFYVHLSSAAVNFEATATKFMIWGFNPDQVYRWLKISDDLYPTHERALWKAHLRKYRDANHGWIFKYT</sequence>
<evidence type="ECO:0000313" key="7">
    <source>
        <dbReference type="Proteomes" id="UP001165121"/>
    </source>
</evidence>
<evidence type="ECO:0000313" key="6">
    <source>
        <dbReference type="EMBL" id="GMF51117.1"/>
    </source>
</evidence>
<dbReference type="EMBL" id="BSXT01002817">
    <property type="protein sequence ID" value="GMF51117.1"/>
    <property type="molecule type" value="Genomic_DNA"/>
</dbReference>
<feature type="signal peptide" evidence="5">
    <location>
        <begin position="1"/>
        <end position="16"/>
    </location>
</feature>
<feature type="chain" id="PRO_5044955417" description="RxLR effector protein" evidence="5">
    <location>
        <begin position="17"/>
        <end position="156"/>
    </location>
</feature>
<keyword evidence="3 5" id="KW-0964">Secreted</keyword>
<proteinExistence type="inferred from homology"/>
<protein>
    <recommendedName>
        <fullName evidence="5">RxLR effector protein</fullName>
    </recommendedName>
</protein>
<keyword evidence="7" id="KW-1185">Reference proteome</keyword>
<comment type="function">
    <text evidence="5">Effector that suppresses plant defense responses during pathogen infection.</text>
</comment>